<keyword evidence="3" id="KW-0299">Galactose metabolism</keyword>
<evidence type="ECO:0000256" key="1">
    <source>
        <dbReference type="ARBA" id="ARBA00007637"/>
    </source>
</evidence>
<proteinExistence type="inferred from homology"/>
<dbReference type="Gene3D" id="3.90.25.10">
    <property type="entry name" value="UDP-galactose 4-epimerase, domain 1"/>
    <property type="match status" value="1"/>
</dbReference>
<dbReference type="RefSeq" id="WP_268304984.1">
    <property type="nucleotide sequence ID" value="NZ_JALAJD010000006.1"/>
</dbReference>
<dbReference type="SUPFAM" id="SSF51735">
    <property type="entry name" value="NAD(P)-binding Rossmann-fold domains"/>
    <property type="match status" value="1"/>
</dbReference>
<dbReference type="PANTHER" id="PTHR43725:SF53">
    <property type="entry name" value="UDP-ARABINOSE 4-EPIMERASE 1"/>
    <property type="match status" value="1"/>
</dbReference>
<dbReference type="Proteomes" id="UP001066455">
    <property type="component" value="Unassembled WGS sequence"/>
</dbReference>
<gene>
    <name evidence="4" type="ORF">MOE73_05650</name>
</gene>
<evidence type="ECO:0000256" key="3">
    <source>
        <dbReference type="ARBA" id="ARBA00023144"/>
    </source>
</evidence>
<sequence length="146" mass="16378">MKVKKTVIPARKLEGSRFDIGDKLGSFKASTEITLMAIRDYIHVLDLASAHMAALDGLYEDRLKQNVYNVGTGAGHSVKEIIETAENMTERSIAAKTDERRAGDPPVLVADSRTLQEDTGWKPQYSDLQTIIQSAWQWHRAYPDVF</sequence>
<protein>
    <recommendedName>
        <fullName evidence="2">UDP-glucose 4-epimerase</fullName>
    </recommendedName>
</protein>
<dbReference type="EMBL" id="JALAXI010000004">
    <property type="protein sequence ID" value="MCY9279542.1"/>
    <property type="molecule type" value="Genomic_DNA"/>
</dbReference>
<evidence type="ECO:0000313" key="4">
    <source>
        <dbReference type="EMBL" id="MCY9279542.1"/>
    </source>
</evidence>
<comment type="caution">
    <text evidence="4">The sequence shown here is derived from an EMBL/GenBank/DDBJ whole genome shotgun (WGS) entry which is preliminary data.</text>
</comment>
<keyword evidence="3" id="KW-0119">Carbohydrate metabolism</keyword>
<dbReference type="GO" id="GO:0006012">
    <property type="term" value="P:galactose metabolic process"/>
    <property type="evidence" value="ECO:0007669"/>
    <property type="project" value="UniProtKB-KW"/>
</dbReference>
<evidence type="ECO:0000256" key="2">
    <source>
        <dbReference type="ARBA" id="ARBA00018569"/>
    </source>
</evidence>
<evidence type="ECO:0000313" key="5">
    <source>
        <dbReference type="Proteomes" id="UP001066455"/>
    </source>
</evidence>
<name>A0AA90JC85_9BACI</name>
<dbReference type="AlphaFoldDB" id="A0AA90JC85"/>
<dbReference type="Gene3D" id="3.40.50.720">
    <property type="entry name" value="NAD(P)-binding Rossmann-like Domain"/>
    <property type="match status" value="1"/>
</dbReference>
<reference evidence="4" key="1">
    <citation type="submission" date="2022-02" db="EMBL/GenBank/DDBJ databases">
        <title>Crop Bioprotection Bacillus Genome Sequencing.</title>
        <authorList>
            <person name="Dunlap C."/>
        </authorList>
    </citation>
    <scope>NUCLEOTIDE SEQUENCE</scope>
    <source>
        <strain evidence="4">T20C14</strain>
    </source>
</reference>
<comment type="similarity">
    <text evidence="1">Belongs to the NAD(P)-dependent epimerase/dehydratase family.</text>
</comment>
<accession>A0AA90JC85</accession>
<dbReference type="PANTHER" id="PTHR43725">
    <property type="entry name" value="UDP-GLUCOSE 4-EPIMERASE"/>
    <property type="match status" value="1"/>
</dbReference>
<organism evidence="4 5">
    <name type="scientific">Bacillus haynesii</name>
    <dbReference type="NCBI Taxonomy" id="1925021"/>
    <lineage>
        <taxon>Bacteria</taxon>
        <taxon>Bacillati</taxon>
        <taxon>Bacillota</taxon>
        <taxon>Bacilli</taxon>
        <taxon>Bacillales</taxon>
        <taxon>Bacillaceae</taxon>
        <taxon>Bacillus</taxon>
    </lineage>
</organism>
<dbReference type="InterPro" id="IPR036291">
    <property type="entry name" value="NAD(P)-bd_dom_sf"/>
</dbReference>